<dbReference type="SUPFAM" id="SSF89155">
    <property type="entry name" value="TorD-like"/>
    <property type="match status" value="1"/>
</dbReference>
<dbReference type="EMBL" id="JAYGII010000002">
    <property type="protein sequence ID" value="MEA5444448.1"/>
    <property type="molecule type" value="Genomic_DNA"/>
</dbReference>
<feature type="region of interest" description="Disordered" evidence="2">
    <location>
        <begin position="205"/>
        <end position="246"/>
    </location>
</feature>
<comment type="caution">
    <text evidence="3">The sequence shown here is derived from an EMBL/GenBank/DDBJ whole genome shotgun (WGS) entry which is preliminary data.</text>
</comment>
<keyword evidence="1" id="KW-0534">Nitrate assimilation</keyword>
<dbReference type="GO" id="GO:0051082">
    <property type="term" value="F:unfolded protein binding"/>
    <property type="evidence" value="ECO:0007669"/>
    <property type="project" value="InterPro"/>
</dbReference>
<dbReference type="Proteomes" id="UP001302316">
    <property type="component" value="Unassembled WGS sequence"/>
</dbReference>
<dbReference type="AlphaFoldDB" id="A0AAP6MJP7"/>
<dbReference type="PANTHER" id="PTHR43680:SF2">
    <property type="entry name" value="NITRATE REDUCTASE MOLYBDENUM COFACTOR ASSEMBLY CHAPERONE NARJ"/>
    <property type="match status" value="1"/>
</dbReference>
<name>A0AAP6MJP7_9GAMM</name>
<feature type="compositionally biased region" description="Polar residues" evidence="2">
    <location>
        <begin position="207"/>
        <end position="223"/>
    </location>
</feature>
<organism evidence="3 4">
    <name type="scientific">Natronospira elongata</name>
    <dbReference type="NCBI Taxonomy" id="3110268"/>
    <lineage>
        <taxon>Bacteria</taxon>
        <taxon>Pseudomonadati</taxon>
        <taxon>Pseudomonadota</taxon>
        <taxon>Gammaproteobacteria</taxon>
        <taxon>Natronospirales</taxon>
        <taxon>Natronospiraceae</taxon>
        <taxon>Natronospira</taxon>
    </lineage>
</organism>
<protein>
    <submittedName>
        <fullName evidence="3">Nitrate reductase molybdenum cofactor assembly chaperone</fullName>
    </submittedName>
</protein>
<dbReference type="RefSeq" id="WP_346049660.1">
    <property type="nucleotide sequence ID" value="NZ_JAYGII010000002.1"/>
</dbReference>
<dbReference type="InterPro" id="IPR020945">
    <property type="entry name" value="DMSO/NO3_reduct_chaperone"/>
</dbReference>
<gene>
    <name evidence="3" type="primary">narJ</name>
    <name evidence="3" type="ORF">VCB98_01270</name>
</gene>
<dbReference type="GO" id="GO:0051131">
    <property type="term" value="P:chaperone-mediated protein complex assembly"/>
    <property type="evidence" value="ECO:0007669"/>
    <property type="project" value="InterPro"/>
</dbReference>
<feature type="compositionally biased region" description="Polar residues" evidence="2">
    <location>
        <begin position="237"/>
        <end position="246"/>
    </location>
</feature>
<evidence type="ECO:0000313" key="4">
    <source>
        <dbReference type="Proteomes" id="UP001302316"/>
    </source>
</evidence>
<evidence type="ECO:0000256" key="2">
    <source>
        <dbReference type="SAM" id="MobiDB-lite"/>
    </source>
</evidence>
<dbReference type="NCBIfam" id="TIGR00684">
    <property type="entry name" value="narJ"/>
    <property type="match status" value="1"/>
</dbReference>
<accession>A0AAP6MJP7</accession>
<sequence length="246" mass="27770">MMLTLKVISRLMAYPSEETVQAAPEMLKALRKEQALSQERMTTLEAFIQRLQEAPLMTLQEEYVALFDRGRHLSLHLFEHVHGESRDRGQAMVELINYYRESGLELDARELPDYLPLLLEFLSTRSREEIQAMLNDAMAVIVLLGARLREKASDRAVLFEALVEIGGEPAEAKAMREQAAKEGPDETITKMDEIWEEEQVTFMANHDPSQSGEGCPISQSGKPQQEVPIQWMEKPGQSPSNGAGRS</sequence>
<proteinExistence type="predicted"/>
<dbReference type="InterPro" id="IPR036411">
    <property type="entry name" value="TorD-like_sf"/>
</dbReference>
<evidence type="ECO:0000256" key="1">
    <source>
        <dbReference type="ARBA" id="ARBA00023063"/>
    </source>
</evidence>
<evidence type="ECO:0000313" key="3">
    <source>
        <dbReference type="EMBL" id="MEA5444448.1"/>
    </source>
</evidence>
<dbReference type="GO" id="GO:0016530">
    <property type="term" value="F:metallochaperone activity"/>
    <property type="evidence" value="ECO:0007669"/>
    <property type="project" value="TreeGrafter"/>
</dbReference>
<dbReference type="InterPro" id="IPR003765">
    <property type="entry name" value="NO3_reductase_chaperone_NarJ"/>
</dbReference>
<dbReference type="Pfam" id="PF02613">
    <property type="entry name" value="Nitrate_red_del"/>
    <property type="match status" value="1"/>
</dbReference>
<dbReference type="PANTHER" id="PTHR43680">
    <property type="entry name" value="NITRATE REDUCTASE MOLYBDENUM COFACTOR ASSEMBLY CHAPERONE"/>
    <property type="match status" value="1"/>
</dbReference>
<dbReference type="Gene3D" id="1.10.3480.10">
    <property type="entry name" value="TorD-like"/>
    <property type="match status" value="1"/>
</dbReference>
<dbReference type="GO" id="GO:0042128">
    <property type="term" value="P:nitrate assimilation"/>
    <property type="evidence" value="ECO:0007669"/>
    <property type="project" value="UniProtKB-KW"/>
</dbReference>
<keyword evidence="4" id="KW-1185">Reference proteome</keyword>
<reference evidence="3 4" key="1">
    <citation type="submission" date="2023-12" db="EMBL/GenBank/DDBJ databases">
        <title>Whole-genome sequencing of halo(alkali)philic microorganisms from hypersaline lakes.</title>
        <authorList>
            <person name="Sorokin D.Y."/>
            <person name="Merkel A.Y."/>
            <person name="Messina E."/>
            <person name="Yakimov M."/>
        </authorList>
    </citation>
    <scope>NUCLEOTIDE SEQUENCE [LARGE SCALE GENOMIC DNA]</scope>
    <source>
        <strain evidence="3 4">AB-CW1</strain>
    </source>
</reference>